<keyword evidence="4" id="KW-1185">Reference proteome</keyword>
<proteinExistence type="predicted"/>
<gene>
    <name evidence="3" type="ORF">TCAL_07299</name>
</gene>
<dbReference type="GO" id="GO:0007281">
    <property type="term" value="P:germ cell development"/>
    <property type="evidence" value="ECO:0007669"/>
    <property type="project" value="InterPro"/>
</dbReference>
<dbReference type="Proteomes" id="UP000318571">
    <property type="component" value="Chromosome 6"/>
</dbReference>
<reference evidence="3 4" key="1">
    <citation type="journal article" date="2018" name="Nat. Ecol. Evol.">
        <title>Genomic signatures of mitonuclear coevolution across populations of Tigriopus californicus.</title>
        <authorList>
            <person name="Barreto F.S."/>
            <person name="Watson E.T."/>
            <person name="Lima T.G."/>
            <person name="Willett C.S."/>
            <person name="Edmands S."/>
            <person name="Li W."/>
            <person name="Burton R.S."/>
        </authorList>
    </citation>
    <scope>NUCLEOTIDE SEQUENCE [LARGE SCALE GENOMIC DNA]</scope>
    <source>
        <strain evidence="3 4">San Diego</strain>
    </source>
</reference>
<keyword evidence="1" id="KW-0217">Developmental protein</keyword>
<feature type="compositionally biased region" description="Low complexity" evidence="2">
    <location>
        <begin position="35"/>
        <end position="44"/>
    </location>
</feature>
<evidence type="ECO:0000256" key="2">
    <source>
        <dbReference type="SAM" id="MobiDB-lite"/>
    </source>
</evidence>
<organism evidence="3 4">
    <name type="scientific">Tigriopus californicus</name>
    <name type="common">Marine copepod</name>
    <dbReference type="NCBI Taxonomy" id="6832"/>
    <lineage>
        <taxon>Eukaryota</taxon>
        <taxon>Metazoa</taxon>
        <taxon>Ecdysozoa</taxon>
        <taxon>Arthropoda</taxon>
        <taxon>Crustacea</taxon>
        <taxon>Multicrustacea</taxon>
        <taxon>Hexanauplia</taxon>
        <taxon>Copepoda</taxon>
        <taxon>Harpacticoida</taxon>
        <taxon>Harpacticidae</taxon>
        <taxon>Tigriopus</taxon>
    </lineage>
</organism>
<dbReference type="PANTHER" id="PTHR23231">
    <property type="entry name" value="GERM CELL-LESS PROTEIN"/>
    <property type="match status" value="1"/>
</dbReference>
<sequence>MGARFSGPEVPAAVAAVPDSPPPNRRMGKRRRRGSSSSGGSTSGDRTRESQLERYLSTPTPKKLQTTSKYIYDTLFTAAHQSDVSVAALGQVWPLHKVISVLATATLLQMESLIQKCREIMVESLNYKTASAFLTAAETYGLREVREECVRWLQVNLLHHMPERPEALREISPAILQEAIGSTDLFVLQTEVSVYGLLRLWTFLRIHPDWKGDANDVVQQPHMYFVVSTEKCFRMSVAFLDQEKL</sequence>
<dbReference type="EMBL" id="VCGU01000002">
    <property type="protein sequence ID" value="TRY79554.1"/>
    <property type="molecule type" value="Genomic_DNA"/>
</dbReference>
<dbReference type="AlphaFoldDB" id="A0A553PPE5"/>
<dbReference type="PANTHER" id="PTHR23231:SF17">
    <property type="entry name" value="BTB DOMAIN-CONTAINING PROTEIN"/>
    <property type="match status" value="1"/>
</dbReference>
<evidence type="ECO:0000313" key="4">
    <source>
        <dbReference type="Proteomes" id="UP000318571"/>
    </source>
</evidence>
<dbReference type="InterPro" id="IPR011333">
    <property type="entry name" value="SKP1/BTB/POZ_sf"/>
</dbReference>
<comment type="caution">
    <text evidence="3">The sequence shown here is derived from an EMBL/GenBank/DDBJ whole genome shotgun (WGS) entry which is preliminary data.</text>
</comment>
<name>A0A553PPE5_TIGCA</name>
<protein>
    <recommendedName>
        <fullName evidence="5">BTB domain-containing protein</fullName>
    </recommendedName>
</protein>
<evidence type="ECO:0000313" key="3">
    <source>
        <dbReference type="EMBL" id="TRY79554.1"/>
    </source>
</evidence>
<dbReference type="Gene3D" id="3.30.710.10">
    <property type="entry name" value="Potassium Channel Kv1.1, Chain A"/>
    <property type="match status" value="1"/>
</dbReference>
<dbReference type="InterPro" id="IPR043380">
    <property type="entry name" value="Gcl-like"/>
</dbReference>
<evidence type="ECO:0000256" key="1">
    <source>
        <dbReference type="ARBA" id="ARBA00022473"/>
    </source>
</evidence>
<accession>A0A553PPE5</accession>
<feature type="compositionally biased region" description="Low complexity" evidence="2">
    <location>
        <begin position="8"/>
        <end position="18"/>
    </location>
</feature>
<feature type="region of interest" description="Disordered" evidence="2">
    <location>
        <begin position="1"/>
        <end position="61"/>
    </location>
</feature>
<evidence type="ECO:0008006" key="5">
    <source>
        <dbReference type="Google" id="ProtNLM"/>
    </source>
</evidence>